<dbReference type="Pfam" id="PF16916">
    <property type="entry name" value="ZT_dimer"/>
    <property type="match status" value="1"/>
</dbReference>
<dbReference type="AlphaFoldDB" id="W1Q3R0"/>
<dbReference type="InterPro" id="IPR002524">
    <property type="entry name" value="Cation_efflux"/>
</dbReference>
<evidence type="ECO:0000313" key="11">
    <source>
        <dbReference type="Proteomes" id="UP000019050"/>
    </source>
</evidence>
<comment type="similarity">
    <text evidence="2">Belongs to the cation diffusion facilitator (CDF) transporter (TC 2.A.4) family.</text>
</comment>
<keyword evidence="5 7" id="KW-1133">Transmembrane helix</keyword>
<evidence type="ECO:0000256" key="3">
    <source>
        <dbReference type="ARBA" id="ARBA00022448"/>
    </source>
</evidence>
<name>W1Q3R0_ABIDE</name>
<reference evidence="10" key="1">
    <citation type="submission" date="2013-06" db="EMBL/GenBank/DDBJ databases">
        <authorList>
            <person name="Weinstock G."/>
            <person name="Sodergren E."/>
            <person name="Clifton S."/>
            <person name="Fulton L."/>
            <person name="Fulton B."/>
            <person name="Courtney L."/>
            <person name="Fronick C."/>
            <person name="Harrison M."/>
            <person name="Strong C."/>
            <person name="Farmer C."/>
            <person name="Delahaunty K."/>
            <person name="Markovic C."/>
            <person name="Hall O."/>
            <person name="Minx P."/>
            <person name="Tomlinson C."/>
            <person name="Mitreva M."/>
            <person name="Nelson J."/>
            <person name="Hou S."/>
            <person name="Wollam A."/>
            <person name="Pepin K.H."/>
            <person name="Johnson M."/>
            <person name="Bhonagiri V."/>
            <person name="Nash W.E."/>
            <person name="Warren W."/>
            <person name="Chinwalla A."/>
            <person name="Mardis E.R."/>
            <person name="Wilson R.K."/>
        </authorList>
    </citation>
    <scope>NUCLEOTIDE SEQUENCE [LARGE SCALE GENOMIC DNA]</scope>
    <source>
        <strain evidence="10">ATCC 49176</strain>
    </source>
</reference>
<sequence length="298" mass="33143">MQTSDRQNQQLKIAARGALVGIVVYLIISSLKLGAAYFFHSASLRADGLNNLTDIISSILIFIGLRIARKPADEDHYFGHSKFEPLASFATSLIMFTVGLEVIKSSAERFIAQDYPTPDLQALWVGLAASVILLVTQRYIHYLAQQTQSMGLKASAKDLFSDFLTTLATMVAIAASSLGLAWLDILTALIIGAIILHTAYTIFKDSTFELSDGFDQEELEAYRAIVLKHPQIRAVPQIRARLCGQYVHVDISVLIDGHLSVIQSHHITEEIEQILAYNYNVYDVDVHVEPYFQTNLNQ</sequence>
<dbReference type="SUPFAM" id="SSF160240">
    <property type="entry name" value="Cation efflux protein cytoplasmic domain-like"/>
    <property type="match status" value="1"/>
</dbReference>
<dbReference type="NCBIfam" id="TIGR01297">
    <property type="entry name" value="CDF"/>
    <property type="match status" value="1"/>
</dbReference>
<dbReference type="Gene3D" id="3.30.70.1350">
    <property type="entry name" value="Cation efflux protein, cytoplasmic domain"/>
    <property type="match status" value="1"/>
</dbReference>
<dbReference type="RefSeq" id="WP_023391566.1">
    <property type="nucleotide sequence ID" value="NZ_KI535340.1"/>
</dbReference>
<dbReference type="PANTHER" id="PTHR43840:SF50">
    <property type="entry name" value="MANGANESE EFFLUX SYSTEM PROTEIN MNES"/>
    <property type="match status" value="1"/>
</dbReference>
<feature type="domain" description="Cation efflux protein transmembrane" evidence="8">
    <location>
        <begin position="19"/>
        <end position="210"/>
    </location>
</feature>
<proteinExistence type="inferred from homology"/>
<keyword evidence="11" id="KW-1185">Reference proteome</keyword>
<comment type="subcellular location">
    <subcellularLocation>
        <location evidence="1">Membrane</location>
        <topology evidence="1">Multi-pass membrane protein</topology>
    </subcellularLocation>
</comment>
<dbReference type="GO" id="GO:0008324">
    <property type="term" value="F:monoatomic cation transmembrane transporter activity"/>
    <property type="evidence" value="ECO:0007669"/>
    <property type="project" value="InterPro"/>
</dbReference>
<evidence type="ECO:0000256" key="5">
    <source>
        <dbReference type="ARBA" id="ARBA00022989"/>
    </source>
</evidence>
<evidence type="ECO:0000256" key="4">
    <source>
        <dbReference type="ARBA" id="ARBA00022692"/>
    </source>
</evidence>
<evidence type="ECO:0000256" key="6">
    <source>
        <dbReference type="ARBA" id="ARBA00023136"/>
    </source>
</evidence>
<evidence type="ECO:0000256" key="7">
    <source>
        <dbReference type="SAM" id="Phobius"/>
    </source>
</evidence>
<keyword evidence="3" id="KW-0813">Transport</keyword>
<dbReference type="InterPro" id="IPR027469">
    <property type="entry name" value="Cation_efflux_TMD_sf"/>
</dbReference>
<dbReference type="InterPro" id="IPR027470">
    <property type="entry name" value="Cation_efflux_CTD"/>
</dbReference>
<dbReference type="STRING" id="592010.GCWU000182_000916"/>
<dbReference type="SUPFAM" id="SSF161111">
    <property type="entry name" value="Cation efflux protein transmembrane domain-like"/>
    <property type="match status" value="1"/>
</dbReference>
<dbReference type="OrthoDB" id="9806522at2"/>
<dbReference type="InterPro" id="IPR058533">
    <property type="entry name" value="Cation_efflux_TM"/>
</dbReference>
<keyword evidence="4 7" id="KW-0812">Transmembrane</keyword>
<keyword evidence="6 7" id="KW-0472">Membrane</keyword>
<feature type="domain" description="Cation efflux protein cytoplasmic" evidence="9">
    <location>
        <begin position="215"/>
        <end position="291"/>
    </location>
</feature>
<dbReference type="HOGENOM" id="CLU_013430_3_5_9"/>
<accession>W1Q3R0</accession>
<protein>
    <submittedName>
        <fullName evidence="10">Cation diffusion facilitator family transporter</fullName>
    </submittedName>
</protein>
<evidence type="ECO:0000313" key="10">
    <source>
        <dbReference type="EMBL" id="ESK65850.1"/>
    </source>
</evidence>
<dbReference type="Pfam" id="PF01545">
    <property type="entry name" value="Cation_efflux"/>
    <property type="match status" value="1"/>
</dbReference>
<dbReference type="InterPro" id="IPR050291">
    <property type="entry name" value="CDF_Transporter"/>
</dbReference>
<dbReference type="Proteomes" id="UP000019050">
    <property type="component" value="Unassembled WGS sequence"/>
</dbReference>
<comment type="caution">
    <text evidence="10">The sequence shown here is derived from an EMBL/GenBank/DDBJ whole genome shotgun (WGS) entry which is preliminary data.</text>
</comment>
<evidence type="ECO:0000256" key="2">
    <source>
        <dbReference type="ARBA" id="ARBA00008114"/>
    </source>
</evidence>
<dbReference type="Gene3D" id="1.20.1510.10">
    <property type="entry name" value="Cation efflux protein transmembrane domain"/>
    <property type="match status" value="1"/>
</dbReference>
<evidence type="ECO:0000259" key="9">
    <source>
        <dbReference type="Pfam" id="PF16916"/>
    </source>
</evidence>
<dbReference type="GO" id="GO:0016020">
    <property type="term" value="C:membrane"/>
    <property type="evidence" value="ECO:0007669"/>
    <property type="project" value="UniProtKB-SubCell"/>
</dbReference>
<dbReference type="FunFam" id="1.20.1510.10:FF:000006">
    <property type="entry name" value="Divalent cation efflux transporter"/>
    <property type="match status" value="1"/>
</dbReference>
<dbReference type="InterPro" id="IPR036837">
    <property type="entry name" value="Cation_efflux_CTD_sf"/>
</dbReference>
<dbReference type="PANTHER" id="PTHR43840">
    <property type="entry name" value="MITOCHONDRIAL METAL TRANSPORTER 1-RELATED"/>
    <property type="match status" value="1"/>
</dbReference>
<evidence type="ECO:0000256" key="1">
    <source>
        <dbReference type="ARBA" id="ARBA00004141"/>
    </source>
</evidence>
<organism evidence="10 11">
    <name type="scientific">Abiotrophia defectiva ATCC 49176</name>
    <dbReference type="NCBI Taxonomy" id="592010"/>
    <lineage>
        <taxon>Bacteria</taxon>
        <taxon>Bacillati</taxon>
        <taxon>Bacillota</taxon>
        <taxon>Bacilli</taxon>
        <taxon>Lactobacillales</taxon>
        <taxon>Aerococcaceae</taxon>
        <taxon>Abiotrophia</taxon>
    </lineage>
</organism>
<gene>
    <name evidence="10" type="ORF">GCWU000182_000916</name>
</gene>
<evidence type="ECO:0000259" key="8">
    <source>
        <dbReference type="Pfam" id="PF01545"/>
    </source>
</evidence>
<feature type="transmembrane region" description="Helical" evidence="7">
    <location>
        <begin position="123"/>
        <end position="140"/>
    </location>
</feature>
<dbReference type="eggNOG" id="COG0053">
    <property type="taxonomic scope" value="Bacteria"/>
</dbReference>
<feature type="transmembrane region" description="Helical" evidence="7">
    <location>
        <begin position="185"/>
        <end position="203"/>
    </location>
</feature>
<dbReference type="GeneID" id="84816992"/>
<dbReference type="EMBL" id="ACIN03000005">
    <property type="protein sequence ID" value="ESK65850.1"/>
    <property type="molecule type" value="Genomic_DNA"/>
</dbReference>
<feature type="transmembrane region" description="Helical" evidence="7">
    <location>
        <begin position="20"/>
        <end position="42"/>
    </location>
</feature>